<name>E1QUD5_VULDI</name>
<keyword evidence="2" id="KW-1185">Reference proteome</keyword>
<reference evidence="2" key="2">
    <citation type="journal article" date="2010" name="Stand. Genomic Sci.">
        <title>Complete genome sequence of Vulcanisaeta distributa type strain (IC-017T).</title>
        <authorList>
            <person name="Mavromatis K."/>
            <person name="Sikorski J."/>
            <person name="Pabst E."/>
            <person name="Teshima H."/>
            <person name="Lapidus A."/>
            <person name="Lucas S."/>
            <person name="Nolan M."/>
            <person name="Glavina Del Rio T."/>
            <person name="Cheng J."/>
            <person name="Bruce D."/>
            <person name="Goodwin L."/>
            <person name="Pitluck S."/>
            <person name="Liolios K."/>
            <person name="Ivanova N."/>
            <person name="Mikhailova N."/>
            <person name="Pati A."/>
            <person name="Chen A."/>
            <person name="Palaniappan K."/>
            <person name="Land M."/>
            <person name="Hauser L."/>
            <person name="Chang Y."/>
            <person name="Jeffries C."/>
            <person name="Rohde M."/>
            <person name="Spring S."/>
            <person name="Goker M."/>
            <person name="Wirth R."/>
            <person name="Woyke T."/>
            <person name="Bristow J."/>
            <person name="Eisen J."/>
            <person name="Markowitz V."/>
            <person name="Hugenholtz P."/>
            <person name="Klenk H."/>
            <person name="Kyrpides N."/>
        </authorList>
    </citation>
    <scope>NUCLEOTIDE SEQUENCE [LARGE SCALE GENOMIC DNA]</scope>
    <source>
        <strain evidence="2">DSM 14429 / JCM 11212 / NBRC 100878 / IC-017</strain>
    </source>
</reference>
<protein>
    <submittedName>
        <fullName evidence="1">Uncharacterized protein</fullName>
    </submittedName>
</protein>
<evidence type="ECO:0000313" key="1">
    <source>
        <dbReference type="EMBL" id="ADN49861.1"/>
    </source>
</evidence>
<dbReference type="STRING" id="572478.Vdis_0461"/>
<reference evidence="1 2" key="1">
    <citation type="journal article" date="2010" name="Stand. Genomic Sci.">
        <title>Complete genome sequence of Vulcanisaeta distributa type strain (IC-017).</title>
        <authorList>
            <person name="Mavromatis K."/>
            <person name="Sikorski J."/>
            <person name="Pabst E."/>
            <person name="Teshima H."/>
            <person name="Lapidus A."/>
            <person name="Lucas S."/>
            <person name="Nolan M."/>
            <person name="Glavina Del Rio T."/>
            <person name="Cheng J.F."/>
            <person name="Bruce D."/>
            <person name="Goodwin L."/>
            <person name="Pitluck S."/>
            <person name="Liolios K."/>
            <person name="Ivanova N."/>
            <person name="Mikhailova N."/>
            <person name="Pati A."/>
            <person name="Chen A."/>
            <person name="Palaniappan K."/>
            <person name="Land M."/>
            <person name="Hauser L."/>
            <person name="Chang Y.J."/>
            <person name="Jeffries C.D."/>
            <person name="Rohde M."/>
            <person name="Spring S."/>
            <person name="Goker M."/>
            <person name="Wirth R."/>
            <person name="Woyke T."/>
            <person name="Bristow J."/>
            <person name="Eisen J.A."/>
            <person name="Markowitz V."/>
            <person name="Hugenholtz P."/>
            <person name="Klenk H.P."/>
            <person name="Kyrpides N.C."/>
        </authorList>
    </citation>
    <scope>NUCLEOTIDE SEQUENCE [LARGE SCALE GENOMIC DNA]</scope>
    <source>
        <strain evidence="2">DSM 14429 / JCM 11212 / NBRC 100878 / IC-017</strain>
    </source>
</reference>
<organism evidence="1 2">
    <name type="scientific">Vulcanisaeta distributa (strain DSM 14429 / JCM 11212 / NBRC 100878 / IC-017)</name>
    <dbReference type="NCBI Taxonomy" id="572478"/>
    <lineage>
        <taxon>Archaea</taxon>
        <taxon>Thermoproteota</taxon>
        <taxon>Thermoprotei</taxon>
        <taxon>Thermoproteales</taxon>
        <taxon>Thermoproteaceae</taxon>
        <taxon>Vulcanisaeta</taxon>
    </lineage>
</organism>
<dbReference type="AlphaFoldDB" id="E1QUD5"/>
<dbReference type="EMBL" id="CP002100">
    <property type="protein sequence ID" value="ADN49861.1"/>
    <property type="molecule type" value="Genomic_DNA"/>
</dbReference>
<proteinExistence type="predicted"/>
<evidence type="ECO:0000313" key="2">
    <source>
        <dbReference type="Proteomes" id="UP000006681"/>
    </source>
</evidence>
<dbReference type="HOGENOM" id="CLU_1682800_0_0_2"/>
<dbReference type="KEGG" id="vdi:Vdis_0461"/>
<gene>
    <name evidence="1" type="ordered locus">Vdis_0461</name>
</gene>
<sequence>MITVVSNWAPAPFRKALIEYGVYMIKMNFTLNDMHNLERFDLIYYARFTPPLISKDLFTLNTIRLGHKVIYGLHMPLTIDHKVRPSHYVYDVAMITQAMIAKARGFRIHASNMTDYNIAKSLGLRPIYLPLGTDTTIFKCRDKPDIFTVIYASWPA</sequence>
<dbReference type="Proteomes" id="UP000006681">
    <property type="component" value="Chromosome"/>
</dbReference>
<accession>E1QUD5</accession>